<feature type="transmembrane region" description="Helical" evidence="2">
    <location>
        <begin position="103"/>
        <end position="125"/>
    </location>
</feature>
<keyword evidence="2" id="KW-0812">Transmembrane</keyword>
<feature type="region of interest" description="Disordered" evidence="1">
    <location>
        <begin position="230"/>
        <end position="259"/>
    </location>
</feature>
<dbReference type="AlphaFoldDB" id="A0A182TIQ5"/>
<protein>
    <submittedName>
        <fullName evidence="3">Uncharacterized protein</fullName>
    </submittedName>
</protein>
<dbReference type="VEuPathDB" id="VectorBase:AMEC003027"/>
<evidence type="ECO:0000256" key="1">
    <source>
        <dbReference type="SAM" id="MobiDB-lite"/>
    </source>
</evidence>
<reference evidence="3" key="2">
    <citation type="submission" date="2020-05" db="UniProtKB">
        <authorList>
            <consortium name="EnsemblMetazoa"/>
        </authorList>
    </citation>
    <scope>IDENTIFICATION</scope>
    <source>
        <strain evidence="3">CM1001059</strain>
    </source>
</reference>
<feature type="transmembrane region" description="Helical" evidence="2">
    <location>
        <begin position="145"/>
        <end position="165"/>
    </location>
</feature>
<proteinExistence type="predicted"/>
<reference evidence="4" key="1">
    <citation type="submission" date="2014-01" db="EMBL/GenBank/DDBJ databases">
        <title>The Genome Sequence of Anopheles melas CM1001059_A (V2).</title>
        <authorList>
            <consortium name="The Broad Institute Genomics Platform"/>
            <person name="Neafsey D.E."/>
            <person name="Besansky N."/>
            <person name="Howell P."/>
            <person name="Walton C."/>
            <person name="Young S.K."/>
            <person name="Zeng Q."/>
            <person name="Gargeya S."/>
            <person name="Fitzgerald M."/>
            <person name="Haas B."/>
            <person name="Abouelleil A."/>
            <person name="Allen A.W."/>
            <person name="Alvarado L."/>
            <person name="Arachchi H.M."/>
            <person name="Berlin A.M."/>
            <person name="Chapman S.B."/>
            <person name="Gainer-Dewar J."/>
            <person name="Goldberg J."/>
            <person name="Griggs A."/>
            <person name="Gujja S."/>
            <person name="Hansen M."/>
            <person name="Howarth C."/>
            <person name="Imamovic A."/>
            <person name="Ireland A."/>
            <person name="Larimer J."/>
            <person name="McCowan C."/>
            <person name="Murphy C."/>
            <person name="Pearson M."/>
            <person name="Poon T.W."/>
            <person name="Priest M."/>
            <person name="Roberts A."/>
            <person name="Saif S."/>
            <person name="Shea T."/>
            <person name="Sisk P."/>
            <person name="Sykes S."/>
            <person name="Wortman J."/>
            <person name="Nusbaum C."/>
            <person name="Birren B."/>
        </authorList>
    </citation>
    <scope>NUCLEOTIDE SEQUENCE [LARGE SCALE GENOMIC DNA]</scope>
    <source>
        <strain evidence="4">CM1001059</strain>
    </source>
</reference>
<keyword evidence="4" id="KW-1185">Reference proteome</keyword>
<feature type="region of interest" description="Disordered" evidence="1">
    <location>
        <begin position="273"/>
        <end position="299"/>
    </location>
</feature>
<keyword evidence="2" id="KW-1133">Transmembrane helix</keyword>
<dbReference type="Proteomes" id="UP000075902">
    <property type="component" value="Unassembled WGS sequence"/>
</dbReference>
<evidence type="ECO:0000313" key="4">
    <source>
        <dbReference type="Proteomes" id="UP000075902"/>
    </source>
</evidence>
<keyword evidence="2" id="KW-0472">Membrane</keyword>
<sequence>MEYLSVRRPRYGGSTVLASSDDSGGSSGGSGASSGARLAACPAVPGSSLVGGLSVRRPVGGLPWLLPLLLVVAAARCVYSTCSTTLDMVAPAGRIASQHHRHFRWLLLLLLLRLLLLASVLHQVAASECVPSDWHQRAAQPFEKVLLAAVVLIVPVAGLCVSLSAPDVQGDRVESVLPEDDADVLLLLLFGCTAHWRVLVAADAAAVDALAPIAGTSMVIADASCESGRRASDARKRSSASVSGPPPSAEKRRPPGQCGTVVAARWQDGAAAAAAAGGNKTTATSQTKRADTNRLVPAM</sequence>
<evidence type="ECO:0000313" key="3">
    <source>
        <dbReference type="EnsemblMetazoa" id="AMEC003027-PA"/>
    </source>
</evidence>
<organism evidence="3 4">
    <name type="scientific">Anopheles melas</name>
    <dbReference type="NCBI Taxonomy" id="34690"/>
    <lineage>
        <taxon>Eukaryota</taxon>
        <taxon>Metazoa</taxon>
        <taxon>Ecdysozoa</taxon>
        <taxon>Arthropoda</taxon>
        <taxon>Hexapoda</taxon>
        <taxon>Insecta</taxon>
        <taxon>Pterygota</taxon>
        <taxon>Neoptera</taxon>
        <taxon>Endopterygota</taxon>
        <taxon>Diptera</taxon>
        <taxon>Nematocera</taxon>
        <taxon>Culicoidea</taxon>
        <taxon>Culicidae</taxon>
        <taxon>Anophelinae</taxon>
        <taxon>Anopheles</taxon>
    </lineage>
</organism>
<name>A0A182TIQ5_9DIPT</name>
<accession>A0A182TIQ5</accession>
<evidence type="ECO:0000256" key="2">
    <source>
        <dbReference type="SAM" id="Phobius"/>
    </source>
</evidence>
<dbReference type="EnsemblMetazoa" id="AMEC003027-RA">
    <property type="protein sequence ID" value="AMEC003027-PA"/>
    <property type="gene ID" value="AMEC003027"/>
</dbReference>